<keyword evidence="2" id="KW-1185">Reference proteome</keyword>
<proteinExistence type="predicted"/>
<dbReference type="EMBL" id="CP031094">
    <property type="protein sequence ID" value="QCF28144.1"/>
    <property type="molecule type" value="Genomic_DNA"/>
</dbReference>
<dbReference type="RefSeq" id="WP_136550814.1">
    <property type="nucleotide sequence ID" value="NZ_CP031094.1"/>
</dbReference>
<evidence type="ECO:0008006" key="3">
    <source>
        <dbReference type="Google" id="ProtNLM"/>
    </source>
</evidence>
<keyword evidence="1" id="KW-0614">Plasmid</keyword>
<geneLocation type="plasmid" evidence="1 2">
    <name>psoil36-7</name>
</geneLocation>
<evidence type="ECO:0000313" key="2">
    <source>
        <dbReference type="Proteomes" id="UP000298049"/>
    </source>
</evidence>
<accession>A0A4P7XMX0</accession>
<dbReference type="Proteomes" id="UP000298049">
    <property type="component" value="Plasmid psoil36-7"/>
</dbReference>
<dbReference type="KEGG" id="hmi:soil367_18915"/>
<organism evidence="1 2">
    <name type="scientific">Hydrocarboniclastica marina</name>
    <dbReference type="NCBI Taxonomy" id="2259620"/>
    <lineage>
        <taxon>Bacteria</taxon>
        <taxon>Pseudomonadati</taxon>
        <taxon>Pseudomonadota</taxon>
        <taxon>Gammaproteobacteria</taxon>
        <taxon>Alteromonadales</taxon>
        <taxon>Alteromonadaceae</taxon>
        <taxon>Hydrocarboniclastica</taxon>
    </lineage>
</organism>
<dbReference type="AlphaFoldDB" id="A0A4P7XMX0"/>
<protein>
    <recommendedName>
        <fullName evidence="3">EAL domain-containing protein</fullName>
    </recommendedName>
</protein>
<gene>
    <name evidence="1" type="ORF">soil367_18915</name>
</gene>
<reference evidence="1 2" key="1">
    <citation type="submission" date="2018-07" db="EMBL/GenBank/DDBJ databases">
        <title>Marsedoiliclastica nanhaica gen. nov. sp. nov., a novel marine hydrocarbonoclastic bacterium isolated from an in-situ enriched hydrocarbon-degrading consortium in deep-sea sediment.</title>
        <authorList>
            <person name="Dong C."/>
            <person name="Ma T."/>
            <person name="Liu R."/>
            <person name="Shao Z."/>
        </authorList>
    </citation>
    <scope>NUCLEOTIDE SEQUENCE [LARGE SCALE GENOMIC DNA]</scope>
    <source>
        <strain evidence="2">soil36-7</strain>
        <plasmid evidence="1 2">psoil36-7</plasmid>
    </source>
</reference>
<dbReference type="GeneID" id="40106943"/>
<name>A0A4P7XMX0_9ALTE</name>
<sequence length="229" mass="26164">MKLHIYQSPLLHLEGKKPPILRLTCSRLPVHEFGQFRDAEIESPKFDHFLLDFIPQLVKQENIPETTALMVPVNKETLNKNALFQIWRDSFLRVLDEVPNPLIIAFSACADPLVLRKRADEVASIRPERLYYCLDISRECESIRKLTRDFKWNYLAIRSELLSSGIPDVSEAMFEAGDRGIGRIVSWIESKVALTIATHHGVEYVHGSIFSEPYYPLTVVETVKGLSDG</sequence>
<evidence type="ECO:0000313" key="1">
    <source>
        <dbReference type="EMBL" id="QCF28144.1"/>
    </source>
</evidence>